<evidence type="ECO:0000256" key="3">
    <source>
        <dbReference type="ARBA" id="ARBA00022833"/>
    </source>
</evidence>
<evidence type="ECO:0000256" key="6">
    <source>
        <dbReference type="SAM" id="MobiDB-lite"/>
    </source>
</evidence>
<evidence type="ECO:0000256" key="5">
    <source>
        <dbReference type="PROSITE-ProRule" id="PRU00042"/>
    </source>
</evidence>
<dbReference type="InterPro" id="IPR036236">
    <property type="entry name" value="Znf_C2H2_sf"/>
</dbReference>
<keyword evidence="2 5" id="KW-0863">Zinc-finger</keyword>
<accession>U4U6D8</accession>
<dbReference type="STRING" id="77166.U4U6D8"/>
<dbReference type="GO" id="GO:0008270">
    <property type="term" value="F:zinc ion binding"/>
    <property type="evidence" value="ECO:0007669"/>
    <property type="project" value="UniProtKB-KW"/>
</dbReference>
<sequence length="480" mass="56594">MTDASLQEDATHVYIVECNLDTEDDCSVEDEEESCAGQQNSPEGARTSAPASLVGLHSLMMPEVTLTVPRAPTKRFYQCDVEGCGKTYTKSSHVKAHKRTHTGEKPYICTWESCEWRFNRSDELKRHYRKHTGARPYSCAAQGQNTETKCFLCEDSFNLRLRLDIFVLHTFDVHQCVIDDVQNIKNLPQYVLYWRNRFKERPIEQIIPTVRNEGAQQHYFFLSTLLKEDKLLRHRLTLDYVLKVQEFERTNLNYKRSCLFCKYQHEGSRQEYLEHIFKEHNLHLGNHYNLVFIDELIEHVDSQLQALRCLFCKGVFPERAVLKEHMRKKMHKQISPEDVEYDKFYIINYLEVDKSWRVLQHETDNYALEVDYEENCDQEYSDWTEASGQITCLYCAHCETDMGAIFDHIKTQHNFDFARATKELDFYQKIKLINYTRRMIYRKTCPYCTEELGDSAKLQAHLAQEGHCKVPSDQVFDQAE</sequence>
<keyword evidence="1" id="KW-0479">Metal-binding</keyword>
<evidence type="ECO:0000259" key="7">
    <source>
        <dbReference type="PROSITE" id="PS50157"/>
    </source>
</evidence>
<dbReference type="EMBL" id="KB632003">
    <property type="protein sequence ID" value="ERL87873.1"/>
    <property type="molecule type" value="Genomic_DNA"/>
</dbReference>
<name>U4U6D8_DENPD</name>
<dbReference type="FunFam" id="3.30.160.60:FF:000007">
    <property type="entry name" value="Basic krueppel-like factor 3"/>
    <property type="match status" value="1"/>
</dbReference>
<dbReference type="Proteomes" id="UP000030742">
    <property type="component" value="Unassembled WGS sequence"/>
</dbReference>
<dbReference type="SUPFAM" id="SSF57667">
    <property type="entry name" value="beta-beta-alpha zinc fingers"/>
    <property type="match status" value="3"/>
</dbReference>
<dbReference type="PANTHER" id="PTHR13267">
    <property type="entry name" value="ZINC FINGER PROTEIN 277"/>
    <property type="match status" value="1"/>
</dbReference>
<dbReference type="InterPro" id="IPR013087">
    <property type="entry name" value="Znf_C2H2_type"/>
</dbReference>
<dbReference type="PANTHER" id="PTHR13267:SF3">
    <property type="entry name" value="ZINC FINGER PROTEIN 277"/>
    <property type="match status" value="1"/>
</dbReference>
<feature type="domain" description="C2H2-type" evidence="7">
    <location>
        <begin position="307"/>
        <end position="336"/>
    </location>
</feature>
<dbReference type="PROSITE" id="PS50157">
    <property type="entry name" value="ZINC_FINGER_C2H2_2"/>
    <property type="match status" value="3"/>
</dbReference>
<dbReference type="Gene3D" id="3.30.160.60">
    <property type="entry name" value="Classic Zinc Finger"/>
    <property type="match status" value="2"/>
</dbReference>
<dbReference type="PROSITE" id="PS00028">
    <property type="entry name" value="ZINC_FINGER_C2H2_1"/>
    <property type="match status" value="3"/>
</dbReference>
<dbReference type="Pfam" id="PF00096">
    <property type="entry name" value="zf-C2H2"/>
    <property type="match status" value="2"/>
</dbReference>
<gene>
    <name evidence="8" type="ORF">D910_05261</name>
</gene>
<feature type="domain" description="C2H2-type" evidence="7">
    <location>
        <begin position="107"/>
        <end position="136"/>
    </location>
</feature>
<evidence type="ECO:0000256" key="2">
    <source>
        <dbReference type="ARBA" id="ARBA00022771"/>
    </source>
</evidence>
<dbReference type="Pfam" id="PF12756">
    <property type="entry name" value="zf-C2H2_2"/>
    <property type="match status" value="2"/>
</dbReference>
<evidence type="ECO:0000313" key="8">
    <source>
        <dbReference type="EMBL" id="ERL87873.1"/>
    </source>
</evidence>
<reference evidence="8 9" key="1">
    <citation type="journal article" date="2013" name="Genome Biol.">
        <title>Draft genome of the mountain pine beetle, Dendroctonus ponderosae Hopkins, a major forest pest.</title>
        <authorList>
            <person name="Keeling C.I."/>
            <person name="Yuen M.M."/>
            <person name="Liao N.Y."/>
            <person name="Docking T.R."/>
            <person name="Chan S.K."/>
            <person name="Taylor G.A."/>
            <person name="Palmquist D.L."/>
            <person name="Jackman S.D."/>
            <person name="Nguyen A."/>
            <person name="Li M."/>
            <person name="Henderson H."/>
            <person name="Janes J.K."/>
            <person name="Zhao Y."/>
            <person name="Pandoh P."/>
            <person name="Moore R."/>
            <person name="Sperling F.A."/>
            <person name="Huber D.P."/>
            <person name="Birol I."/>
            <person name="Jones S.J."/>
            <person name="Bohlmann J."/>
        </authorList>
    </citation>
    <scope>NUCLEOTIDE SEQUENCE</scope>
</reference>
<comment type="similarity">
    <text evidence="4">Belongs to the ZNF277 family.</text>
</comment>
<evidence type="ECO:0000256" key="4">
    <source>
        <dbReference type="ARBA" id="ARBA00034119"/>
    </source>
</evidence>
<dbReference type="AlphaFoldDB" id="U4U6D8"/>
<evidence type="ECO:0000313" key="9">
    <source>
        <dbReference type="Proteomes" id="UP000030742"/>
    </source>
</evidence>
<organism evidence="8 9">
    <name type="scientific">Dendroctonus ponderosae</name>
    <name type="common">Mountain pine beetle</name>
    <dbReference type="NCBI Taxonomy" id="77166"/>
    <lineage>
        <taxon>Eukaryota</taxon>
        <taxon>Metazoa</taxon>
        <taxon>Ecdysozoa</taxon>
        <taxon>Arthropoda</taxon>
        <taxon>Hexapoda</taxon>
        <taxon>Insecta</taxon>
        <taxon>Pterygota</taxon>
        <taxon>Neoptera</taxon>
        <taxon>Endopterygota</taxon>
        <taxon>Coleoptera</taxon>
        <taxon>Polyphaga</taxon>
        <taxon>Cucujiformia</taxon>
        <taxon>Curculionidae</taxon>
        <taxon>Scolytinae</taxon>
        <taxon>Dendroctonus</taxon>
    </lineage>
</organism>
<protein>
    <recommendedName>
        <fullName evidence="7">C2H2-type domain-containing protein</fullName>
    </recommendedName>
</protein>
<dbReference type="InterPro" id="IPR040048">
    <property type="entry name" value="ZNF277"/>
</dbReference>
<feature type="domain" description="C2H2-type" evidence="7">
    <location>
        <begin position="77"/>
        <end position="106"/>
    </location>
</feature>
<feature type="region of interest" description="Disordered" evidence="6">
    <location>
        <begin position="29"/>
        <end position="49"/>
    </location>
</feature>
<proteinExistence type="inferred from homology"/>
<evidence type="ECO:0000256" key="1">
    <source>
        <dbReference type="ARBA" id="ARBA00022723"/>
    </source>
</evidence>
<dbReference type="InterPro" id="IPR041661">
    <property type="entry name" value="ZN622/Rei1/Reh1_Znf-C2H2"/>
</dbReference>
<dbReference type="OrthoDB" id="278606at2759"/>
<keyword evidence="3" id="KW-0862">Zinc</keyword>
<dbReference type="SMART" id="SM00355">
    <property type="entry name" value="ZnF_C2H2"/>
    <property type="match status" value="5"/>
</dbReference>